<evidence type="ECO:0000313" key="1">
    <source>
        <dbReference type="EMBL" id="SDM21462.1"/>
    </source>
</evidence>
<dbReference type="AlphaFoldDB" id="A0A1G9RDT4"/>
<sequence length="178" mass="20279">MELGLQMLSLRNRLRRPPATPTARRSVSFAKARRIGLFVASDSEATWQQFGKIRDQLLKMGKEVTSLAYLSEIPNDPALYKTKFFTNKDISLLGQIKSEEVTHFMAADFDYLYCLTTDVSPLYESILGQSQARCRVGRFSPELEHNLELMVDLKDGESLATLWEKMLRLTQAIQNNDA</sequence>
<accession>A0A1G9RDT4</accession>
<dbReference type="STRING" id="1075417.SAMN05421823_111125"/>
<gene>
    <name evidence="1" type="ORF">SAMN05421823_111125</name>
</gene>
<dbReference type="Proteomes" id="UP000198510">
    <property type="component" value="Unassembled WGS sequence"/>
</dbReference>
<reference evidence="1 2" key="1">
    <citation type="submission" date="2016-10" db="EMBL/GenBank/DDBJ databases">
        <authorList>
            <person name="de Groot N.N."/>
        </authorList>
    </citation>
    <scope>NUCLEOTIDE SEQUENCE [LARGE SCALE GENOMIC DNA]</scope>
    <source>
        <strain evidence="1 2">DSM 25186</strain>
    </source>
</reference>
<proteinExistence type="predicted"/>
<dbReference type="EMBL" id="FNFO01000011">
    <property type="protein sequence ID" value="SDM21462.1"/>
    <property type="molecule type" value="Genomic_DNA"/>
</dbReference>
<dbReference type="Pfam" id="PF21857">
    <property type="entry name" value="DUF6913"/>
    <property type="match status" value="1"/>
</dbReference>
<keyword evidence="2" id="KW-1185">Reference proteome</keyword>
<evidence type="ECO:0000313" key="2">
    <source>
        <dbReference type="Proteomes" id="UP000198510"/>
    </source>
</evidence>
<dbReference type="OrthoDB" id="980624at2"/>
<protein>
    <submittedName>
        <fullName evidence="1">Uncharacterized protein</fullName>
    </submittedName>
</protein>
<name>A0A1G9RDT4_9BACT</name>
<dbReference type="InterPro" id="IPR054207">
    <property type="entry name" value="DUF6913"/>
</dbReference>
<dbReference type="RefSeq" id="WP_089686685.1">
    <property type="nucleotide sequence ID" value="NZ_FNFO01000011.1"/>
</dbReference>
<organism evidence="1 2">
    <name type="scientific">Catalinimonas alkaloidigena</name>
    <dbReference type="NCBI Taxonomy" id="1075417"/>
    <lineage>
        <taxon>Bacteria</taxon>
        <taxon>Pseudomonadati</taxon>
        <taxon>Bacteroidota</taxon>
        <taxon>Cytophagia</taxon>
        <taxon>Cytophagales</taxon>
        <taxon>Catalimonadaceae</taxon>
        <taxon>Catalinimonas</taxon>
    </lineage>
</organism>